<keyword evidence="1" id="KW-0472">Membrane</keyword>
<name>A0A1A9Z8N3_GLOPL</name>
<evidence type="ECO:0000313" key="2">
    <source>
        <dbReference type="EnsemblMetazoa" id="GPAI007088-PA"/>
    </source>
</evidence>
<dbReference type="Proteomes" id="UP000092445">
    <property type="component" value="Unassembled WGS sequence"/>
</dbReference>
<evidence type="ECO:0000256" key="1">
    <source>
        <dbReference type="SAM" id="Phobius"/>
    </source>
</evidence>
<sequence length="168" mass="18835">MQEQNMLLNPLKEIKHSTGGVVDELISLYFENKAPTLLTSALAMLLLFTLILLLSFGTKLVGYQSETLTSPIKARAKRESFWLTKETKEKLIHHQFHSLRAPKLTQAAAESMKVVRRCKCLTGALTYMEIINDTKTTDPNPQGDAMLEPAEEIEEVDVTHNFCGITEA</sequence>
<dbReference type="AlphaFoldDB" id="A0A1A9Z8N3"/>
<dbReference type="VEuPathDB" id="VectorBase:GPAI007088"/>
<feature type="transmembrane region" description="Helical" evidence="1">
    <location>
        <begin position="37"/>
        <end position="56"/>
    </location>
</feature>
<keyword evidence="3" id="KW-1185">Reference proteome</keyword>
<protein>
    <submittedName>
        <fullName evidence="2">Uncharacterized protein</fullName>
    </submittedName>
</protein>
<accession>A0A1A9Z8N3</accession>
<reference evidence="3" key="1">
    <citation type="submission" date="2014-03" db="EMBL/GenBank/DDBJ databases">
        <authorList>
            <person name="Aksoy S."/>
            <person name="Warren W."/>
            <person name="Wilson R.K."/>
        </authorList>
    </citation>
    <scope>NUCLEOTIDE SEQUENCE [LARGE SCALE GENOMIC DNA]</scope>
    <source>
        <strain evidence="3">IAEA</strain>
    </source>
</reference>
<keyword evidence="1" id="KW-0812">Transmembrane</keyword>
<dbReference type="EnsemblMetazoa" id="GPAI007088-RA">
    <property type="protein sequence ID" value="GPAI007088-PA"/>
    <property type="gene ID" value="GPAI007088"/>
</dbReference>
<organism evidence="2 3">
    <name type="scientific">Glossina pallidipes</name>
    <name type="common">Tsetse fly</name>
    <dbReference type="NCBI Taxonomy" id="7398"/>
    <lineage>
        <taxon>Eukaryota</taxon>
        <taxon>Metazoa</taxon>
        <taxon>Ecdysozoa</taxon>
        <taxon>Arthropoda</taxon>
        <taxon>Hexapoda</taxon>
        <taxon>Insecta</taxon>
        <taxon>Pterygota</taxon>
        <taxon>Neoptera</taxon>
        <taxon>Endopterygota</taxon>
        <taxon>Diptera</taxon>
        <taxon>Brachycera</taxon>
        <taxon>Muscomorpha</taxon>
        <taxon>Hippoboscoidea</taxon>
        <taxon>Glossinidae</taxon>
        <taxon>Glossina</taxon>
    </lineage>
</organism>
<reference evidence="2" key="2">
    <citation type="submission" date="2020-05" db="UniProtKB">
        <authorList>
            <consortium name="EnsemblMetazoa"/>
        </authorList>
    </citation>
    <scope>IDENTIFICATION</scope>
    <source>
        <strain evidence="2">IAEA</strain>
    </source>
</reference>
<evidence type="ECO:0000313" key="3">
    <source>
        <dbReference type="Proteomes" id="UP000092445"/>
    </source>
</evidence>
<keyword evidence="1" id="KW-1133">Transmembrane helix</keyword>
<proteinExistence type="predicted"/>